<dbReference type="GO" id="GO:0005886">
    <property type="term" value="C:plasma membrane"/>
    <property type="evidence" value="ECO:0007669"/>
    <property type="project" value="UniProtKB-SubCell"/>
</dbReference>
<dbReference type="SUPFAM" id="SSF103473">
    <property type="entry name" value="MFS general substrate transporter"/>
    <property type="match status" value="1"/>
</dbReference>
<feature type="transmembrane region" description="Helical" evidence="5">
    <location>
        <begin position="220"/>
        <end position="242"/>
    </location>
</feature>
<evidence type="ECO:0000313" key="7">
    <source>
        <dbReference type="EMBL" id="MCP2267107.1"/>
    </source>
</evidence>
<evidence type="ECO:0000256" key="4">
    <source>
        <dbReference type="ARBA" id="ARBA00023136"/>
    </source>
</evidence>
<keyword evidence="2 5" id="KW-0812">Transmembrane</keyword>
<dbReference type="InterPro" id="IPR020846">
    <property type="entry name" value="MFS_dom"/>
</dbReference>
<organism evidence="7 8">
    <name type="scientific">Promicromonospora thailandica</name>
    <dbReference type="NCBI Taxonomy" id="765201"/>
    <lineage>
        <taxon>Bacteria</taxon>
        <taxon>Bacillati</taxon>
        <taxon>Actinomycetota</taxon>
        <taxon>Actinomycetes</taxon>
        <taxon>Micrococcales</taxon>
        <taxon>Promicromonosporaceae</taxon>
        <taxon>Promicromonospora</taxon>
    </lineage>
</organism>
<feature type="transmembrane region" description="Helical" evidence="5">
    <location>
        <begin position="54"/>
        <end position="75"/>
    </location>
</feature>
<accession>A0A9X2JXZ2</accession>
<feature type="transmembrane region" description="Helical" evidence="5">
    <location>
        <begin position="170"/>
        <end position="190"/>
    </location>
</feature>
<dbReference type="Pfam" id="PF07690">
    <property type="entry name" value="MFS_1"/>
    <property type="match status" value="1"/>
</dbReference>
<dbReference type="Gene3D" id="1.20.1250.20">
    <property type="entry name" value="MFS general substrate transporter like domains"/>
    <property type="match status" value="1"/>
</dbReference>
<comment type="subcellular location">
    <subcellularLocation>
        <location evidence="1">Cell membrane</location>
        <topology evidence="1">Multi-pass membrane protein</topology>
    </subcellularLocation>
</comment>
<feature type="transmembrane region" description="Helical" evidence="5">
    <location>
        <begin position="107"/>
        <end position="128"/>
    </location>
</feature>
<evidence type="ECO:0000259" key="6">
    <source>
        <dbReference type="PROSITE" id="PS50850"/>
    </source>
</evidence>
<dbReference type="Proteomes" id="UP001139493">
    <property type="component" value="Unassembled WGS sequence"/>
</dbReference>
<feature type="transmembrane region" description="Helical" evidence="5">
    <location>
        <begin position="305"/>
        <end position="326"/>
    </location>
</feature>
<evidence type="ECO:0000256" key="5">
    <source>
        <dbReference type="SAM" id="Phobius"/>
    </source>
</evidence>
<proteinExistence type="predicted"/>
<gene>
    <name evidence="7" type="ORF">APR03_004479</name>
</gene>
<dbReference type="PANTHER" id="PTHR42910">
    <property type="entry name" value="TRANSPORTER SCO4007-RELATED"/>
    <property type="match status" value="1"/>
</dbReference>
<feature type="transmembrane region" description="Helical" evidence="5">
    <location>
        <begin position="346"/>
        <end position="366"/>
    </location>
</feature>
<feature type="transmembrane region" description="Helical" evidence="5">
    <location>
        <begin position="140"/>
        <end position="158"/>
    </location>
</feature>
<dbReference type="RefSeq" id="WP_253839461.1">
    <property type="nucleotide sequence ID" value="NZ_JAMTCS010000015.1"/>
</dbReference>
<dbReference type="InterPro" id="IPR036259">
    <property type="entry name" value="MFS_trans_sf"/>
</dbReference>
<keyword evidence="8" id="KW-1185">Reference proteome</keyword>
<feature type="transmembrane region" description="Helical" evidence="5">
    <location>
        <begin position="82"/>
        <end position="101"/>
    </location>
</feature>
<feature type="transmembrane region" description="Helical" evidence="5">
    <location>
        <begin position="12"/>
        <end position="34"/>
    </location>
</feature>
<feature type="domain" description="Major facilitator superfamily (MFS) profile" evidence="6">
    <location>
        <begin position="14"/>
        <end position="399"/>
    </location>
</feature>
<feature type="transmembrane region" description="Helical" evidence="5">
    <location>
        <begin position="254"/>
        <end position="272"/>
    </location>
</feature>
<evidence type="ECO:0000256" key="2">
    <source>
        <dbReference type="ARBA" id="ARBA00022692"/>
    </source>
</evidence>
<dbReference type="EMBL" id="JAMTCS010000015">
    <property type="protein sequence ID" value="MCP2267107.1"/>
    <property type="molecule type" value="Genomic_DNA"/>
</dbReference>
<reference evidence="7" key="1">
    <citation type="submission" date="2022-06" db="EMBL/GenBank/DDBJ databases">
        <title>Genomic Encyclopedia of Archaeal and Bacterial Type Strains, Phase II (KMG-II): from individual species to whole genera.</title>
        <authorList>
            <person name="Goeker M."/>
        </authorList>
    </citation>
    <scope>NUCLEOTIDE SEQUENCE</scope>
    <source>
        <strain evidence="7">DSM 26652</strain>
    </source>
</reference>
<comment type="caution">
    <text evidence="7">The sequence shown here is derived from an EMBL/GenBank/DDBJ whole genome shotgun (WGS) entry which is preliminary data.</text>
</comment>
<keyword evidence="3 5" id="KW-1133">Transmembrane helix</keyword>
<name>A0A9X2JXZ2_9MICO</name>
<sequence>MTSLAEVRRRPGMTRGAAFLFALAAGAAVGNLYWAQPVLGTIGDELGTTTDTAGLLITLTQVGYAVGVFFLVPLGDVVDRRILAPAFMLLAAVLLGAAALAPTFPALLVLLALVGASTVSGQLLAPLAGDLATEEQRGRVLGVVASGVLLGIMVARAVSGVVTDLVGWRALYATVAVVMLLLALTLYRVLPRLEPRARVGYGALLASVLRTTANADVRRLGLVGAAAMATFTLYWTGLTFTLSDEPFGLSGAQIGLLNLVGISGALAAQYVGRLHDRGLAVPAIGVGLAVALAAFVVAGVAPGSIVAVVVSIALYSAGVQSVLVLVQARVMAVDPSARSRLNTVFVVGNFVGGTIGSAVASALWGLRPWGLGGWPVLMIAAGVLLLPAGLGWAGLRRNAVRAR</sequence>
<dbReference type="CDD" id="cd17324">
    <property type="entry name" value="MFS_NepI_like"/>
    <property type="match status" value="1"/>
</dbReference>
<evidence type="ECO:0000313" key="8">
    <source>
        <dbReference type="Proteomes" id="UP001139493"/>
    </source>
</evidence>
<dbReference type="PANTHER" id="PTHR42910:SF1">
    <property type="entry name" value="MAJOR FACILITATOR SUPERFAMILY (MFS) PROFILE DOMAIN-CONTAINING PROTEIN"/>
    <property type="match status" value="1"/>
</dbReference>
<feature type="transmembrane region" description="Helical" evidence="5">
    <location>
        <begin position="279"/>
        <end position="299"/>
    </location>
</feature>
<protein>
    <submittedName>
        <fullName evidence="7">Arabinose efflux permease, MFS family</fullName>
    </submittedName>
</protein>
<dbReference type="AlphaFoldDB" id="A0A9X2JXZ2"/>
<dbReference type="InterPro" id="IPR011701">
    <property type="entry name" value="MFS"/>
</dbReference>
<evidence type="ECO:0000256" key="1">
    <source>
        <dbReference type="ARBA" id="ARBA00004651"/>
    </source>
</evidence>
<dbReference type="PROSITE" id="PS50850">
    <property type="entry name" value="MFS"/>
    <property type="match status" value="1"/>
</dbReference>
<keyword evidence="4 5" id="KW-0472">Membrane</keyword>
<dbReference type="GO" id="GO:0022857">
    <property type="term" value="F:transmembrane transporter activity"/>
    <property type="evidence" value="ECO:0007669"/>
    <property type="project" value="InterPro"/>
</dbReference>
<feature type="transmembrane region" description="Helical" evidence="5">
    <location>
        <begin position="372"/>
        <end position="395"/>
    </location>
</feature>
<evidence type="ECO:0000256" key="3">
    <source>
        <dbReference type="ARBA" id="ARBA00022989"/>
    </source>
</evidence>